<accession>A0AAN5MJI6</accession>
<organism evidence="2 3">
    <name type="scientific">Morganella morganii</name>
    <name type="common">Proteus morganii</name>
    <dbReference type="NCBI Taxonomy" id="582"/>
    <lineage>
        <taxon>Bacteria</taxon>
        <taxon>Pseudomonadati</taxon>
        <taxon>Pseudomonadota</taxon>
        <taxon>Gammaproteobacteria</taxon>
        <taxon>Enterobacterales</taxon>
        <taxon>Morganellaceae</taxon>
        <taxon>Morganella</taxon>
    </lineage>
</organism>
<feature type="transmembrane region" description="Helical" evidence="1">
    <location>
        <begin position="124"/>
        <end position="143"/>
    </location>
</feature>
<name>A0AAN5MJI6_MORMO</name>
<evidence type="ECO:0000313" key="3">
    <source>
        <dbReference type="Proteomes" id="UP000865968"/>
    </source>
</evidence>
<evidence type="ECO:0000256" key="1">
    <source>
        <dbReference type="SAM" id="Phobius"/>
    </source>
</evidence>
<protein>
    <submittedName>
        <fullName evidence="2">Uncharacterized protein</fullName>
    </submittedName>
</protein>
<keyword evidence="1" id="KW-0812">Transmembrane</keyword>
<sequence length="353" mass="40233">MIKLYDIITMGDSSGKEITLPSGKYHINNTDSVGSGDTLIPLSLPVPDSSLQRIEAELHEEYYSVSCTTHSNETITTDIGYNALFSYQGIPFFAVKEQQDTWHKSILSVTKKAGTHRSRFSGPVCFYVVLIISLLLTAGLILLKNQSGTETKSHTISYENIIRSYINNNEYIIKGNNILVFSSPENDITGLKKELPGYTIFEVNKTSIKIDKDDIITMPDFNKRKEIIYIYQMNKIVIPETFNLPDEFREDITIRTLSFSDIVKLINDRFGQHSIRYSVKKSGNTIWIYADKRRDKETETIIKDINTTIFSAPGNTLVQYRESMPRNIYPGLYGTVNYIHLSDNHTKFTSDNE</sequence>
<gene>
    <name evidence="2" type="ORF">I8608_003259</name>
</gene>
<dbReference type="Proteomes" id="UP000865968">
    <property type="component" value="Unassembled WGS sequence"/>
</dbReference>
<reference evidence="2" key="2">
    <citation type="submission" date="2020-10" db="EMBL/GenBank/DDBJ databases">
        <authorList>
            <consortium name="NCBI Pathogen Detection Project"/>
        </authorList>
    </citation>
    <scope>NUCLEOTIDE SEQUENCE</scope>
    <source>
        <strain evidence="2">Morganella morganii ARLG-3209</strain>
    </source>
</reference>
<evidence type="ECO:0000313" key="2">
    <source>
        <dbReference type="EMBL" id="HAT3810365.1"/>
    </source>
</evidence>
<proteinExistence type="predicted"/>
<dbReference type="AlphaFoldDB" id="A0AAN5MJI6"/>
<keyword evidence="1" id="KW-0472">Membrane</keyword>
<comment type="caution">
    <text evidence="2">The sequence shown here is derived from an EMBL/GenBank/DDBJ whole genome shotgun (WGS) entry which is preliminary data.</text>
</comment>
<reference evidence="2" key="1">
    <citation type="journal article" date="2018" name="Genome Biol.">
        <title>SKESA: strategic k-mer extension for scrupulous assemblies.</title>
        <authorList>
            <person name="Souvorov A."/>
            <person name="Agarwala R."/>
            <person name="Lipman D.J."/>
        </authorList>
    </citation>
    <scope>NUCLEOTIDE SEQUENCE</scope>
    <source>
        <strain evidence="2">Morganella morganii ARLG-3209</strain>
    </source>
</reference>
<keyword evidence="1" id="KW-1133">Transmembrane helix</keyword>
<dbReference type="EMBL" id="DACSWI010000011">
    <property type="protein sequence ID" value="HAT3810365.1"/>
    <property type="molecule type" value="Genomic_DNA"/>
</dbReference>